<evidence type="ECO:0000313" key="1">
    <source>
        <dbReference type="EMBL" id="VUZ48266.1"/>
    </source>
</evidence>
<keyword evidence="2" id="KW-1185">Reference proteome</keyword>
<proteinExistence type="predicted"/>
<evidence type="ECO:0000313" key="2">
    <source>
        <dbReference type="Proteomes" id="UP000321570"/>
    </source>
</evidence>
<accession>A0A564YM39</accession>
<gene>
    <name evidence="1" type="ORF">WMSIL1_LOCUS7536</name>
</gene>
<protein>
    <submittedName>
        <fullName evidence="1">Uncharacterized protein</fullName>
    </submittedName>
</protein>
<dbReference type="EMBL" id="CABIJS010000277">
    <property type="protein sequence ID" value="VUZ48266.1"/>
    <property type="molecule type" value="Genomic_DNA"/>
</dbReference>
<reference evidence="1 2" key="1">
    <citation type="submission" date="2019-07" db="EMBL/GenBank/DDBJ databases">
        <authorList>
            <person name="Jastrzebski P J."/>
            <person name="Paukszto L."/>
            <person name="Jastrzebski P J."/>
        </authorList>
    </citation>
    <scope>NUCLEOTIDE SEQUENCE [LARGE SCALE GENOMIC DNA]</scope>
    <source>
        <strain evidence="1 2">WMS-il1</strain>
    </source>
</reference>
<organism evidence="1 2">
    <name type="scientific">Hymenolepis diminuta</name>
    <name type="common">Rat tapeworm</name>
    <dbReference type="NCBI Taxonomy" id="6216"/>
    <lineage>
        <taxon>Eukaryota</taxon>
        <taxon>Metazoa</taxon>
        <taxon>Spiralia</taxon>
        <taxon>Lophotrochozoa</taxon>
        <taxon>Platyhelminthes</taxon>
        <taxon>Cestoda</taxon>
        <taxon>Eucestoda</taxon>
        <taxon>Cyclophyllidea</taxon>
        <taxon>Hymenolepididae</taxon>
        <taxon>Hymenolepis</taxon>
    </lineage>
</organism>
<sequence>MPKNDSSLPGADFVSGSANPITQVVSSRHISLRTCSVTGIWTVSLEKSKHRSGDGLTFRHQFYEIMSHKRVRGRLDNLLDQSEANAGTKIEPIGKMNWEPNLGIVHDGDVK</sequence>
<name>A0A564YM39_HYMDI</name>
<dbReference type="Proteomes" id="UP000321570">
    <property type="component" value="Unassembled WGS sequence"/>
</dbReference>
<dbReference type="AlphaFoldDB" id="A0A564YM39"/>